<evidence type="ECO:0000256" key="1">
    <source>
        <dbReference type="ARBA" id="ARBA00022741"/>
    </source>
</evidence>
<dbReference type="SUPFAM" id="SSF52540">
    <property type="entry name" value="P-loop containing nucleoside triphosphate hydrolases"/>
    <property type="match status" value="2"/>
</dbReference>
<feature type="compositionally biased region" description="Polar residues" evidence="3">
    <location>
        <begin position="1094"/>
        <end position="1134"/>
    </location>
</feature>
<dbReference type="Gene3D" id="3.40.50.10810">
    <property type="entry name" value="Tandem AAA-ATPase domain"/>
    <property type="match status" value="1"/>
</dbReference>
<proteinExistence type="predicted"/>
<dbReference type="InterPro" id="IPR014001">
    <property type="entry name" value="Helicase_ATP-bd"/>
</dbReference>
<dbReference type="GO" id="GO:0005524">
    <property type="term" value="F:ATP binding"/>
    <property type="evidence" value="ECO:0007669"/>
    <property type="project" value="InterPro"/>
</dbReference>
<sequence length="1201" mass="134854">MPGALLALSAPSHAEEINSLGNAIAHPEAEHIPWCWPVWQQRTMLSSTPLSAKVNEDTPDVWRFPEVHQAVLAFAHNFWAVEEATQVDYIKKDRADNDTKGRQHWLDYCHTNWSSWKINSTVDTVLAERGLDPYSVMKRLKMVNLPDLATSQVALAYTGLAEALFGPESFTEDGIALKEPVRRFLDALVAHHWAKNRKSIGRERSKLGNLKTKVDKMWKEFLSLAEQRECLDAEDIRTWLKDVDGLTKVLRRYGDQKSLKQLSEQQEMLSDLLQGLGIDVKGGSSQRLPKPLRQALSFLATQQDITLLTASIQDQLKLCDPNAMPEESIPEFDPDTTSNCDFQWSEGVEEYNHLSEDDLWTILGLPEKQIPFFNLLQDSYGNYDPWTEDGQTWLKENGEPLALRWHQLVGLVKMVKNAFCEMPVLLMDEVGLGKTIQVTALIAVLSFYREYYSMHNCFPGKIAAKQWRSTTSNIPNLPVMIVIPASLVSQFTAELHRYLQRGAFDILPYLTTWSSRRTWWEDIWSRSKQPEGRRIVITTPKALESDCDRIFETNNSAPTKHPRQKINYTMDVSSTAYGRDFLLGLVDEAHNYRNIKKAYWAIFCLRLLCQAMVAMTATPITSRPLDVWNIGRCLGLELFDSSHDEEASKMVSQLRAAAAKDRKRFKKGNRIAKIIIGTVKGNSDAEVPSLYRGEMLTWINIIRERFSGIVIRRTILSVDYGGTRISGLAPFQEHNLLIKLYKHELDNLECIADNLVQQGGAKAAKYASGSDFYMCVRRALLHPSCNAGYPWKNPSNLDEWKQDPSRKLDVLAQVIRWHQEHDGRPPLRVVDDMLVASSTNVTVDVVDAMPCDKIVVYCAFPSSYTQVLKVLELNDIQTLQIHGKLSTSTRTNIIAQFKNSRRDGPRVLIISNYFLFFSHILLPSMLIHPHIQDSLWSATDEGQLIGPDTQDVFLNNISFSKAAILDAFTGATPSLRSLFNHDEEVEEMGTLSEIDEVPLKKGKAKSKAPKASSSQKKKSGDKKARTKSLALPSNERNDSQELQVQNHSGSAASSKQKFPPAPNSIEEAERGDIRQLDNQVIITQTSPEEREQTDTAQVNASQRCEGSPVTSSLKRTADSSLENPLSKVSKSTSGDDCDVSTFLADMQQHGIGVERLYAFLKLLPSSSSQTPDHPLASFVPGLSSAGELSTPAPLNPTSAKK</sequence>
<gene>
    <name evidence="5" type="ORF">F5147DRAFT_777839</name>
</gene>
<dbReference type="PANTHER" id="PTHR10799">
    <property type="entry name" value="SNF2/RAD54 HELICASE FAMILY"/>
    <property type="match status" value="1"/>
</dbReference>
<feature type="compositionally biased region" description="Polar residues" evidence="3">
    <location>
        <begin position="1040"/>
        <end position="1056"/>
    </location>
</feature>
<dbReference type="GeneID" id="64704295"/>
<dbReference type="InterPro" id="IPR000330">
    <property type="entry name" value="SNF2_N"/>
</dbReference>
<keyword evidence="2" id="KW-0067">ATP-binding</keyword>
<feature type="compositionally biased region" description="Basic residues" evidence="3">
    <location>
        <begin position="1015"/>
        <end position="1026"/>
    </location>
</feature>
<comment type="caution">
    <text evidence="5">The sequence shown here is derived from an EMBL/GenBank/DDBJ whole genome shotgun (WGS) entry which is preliminary data.</text>
</comment>
<dbReference type="Pfam" id="PF00176">
    <property type="entry name" value="SNF2-rel_dom"/>
    <property type="match status" value="1"/>
</dbReference>
<keyword evidence="6" id="KW-1185">Reference proteome</keyword>
<dbReference type="SMART" id="SM00487">
    <property type="entry name" value="DEXDc"/>
    <property type="match status" value="1"/>
</dbReference>
<keyword evidence="1" id="KW-0547">Nucleotide-binding</keyword>
<dbReference type="PROSITE" id="PS51192">
    <property type="entry name" value="HELICASE_ATP_BIND_1"/>
    <property type="match status" value="1"/>
</dbReference>
<dbReference type="Proteomes" id="UP000823399">
    <property type="component" value="Unassembled WGS sequence"/>
</dbReference>
<dbReference type="RefSeq" id="XP_041288734.1">
    <property type="nucleotide sequence ID" value="XM_041442036.1"/>
</dbReference>
<dbReference type="AlphaFoldDB" id="A0A9P7EYA0"/>
<dbReference type="Gene3D" id="3.40.50.300">
    <property type="entry name" value="P-loop containing nucleotide triphosphate hydrolases"/>
    <property type="match status" value="1"/>
</dbReference>
<dbReference type="InterPro" id="IPR027417">
    <property type="entry name" value="P-loop_NTPase"/>
</dbReference>
<evidence type="ECO:0000256" key="3">
    <source>
        <dbReference type="SAM" id="MobiDB-lite"/>
    </source>
</evidence>
<dbReference type="InterPro" id="IPR038718">
    <property type="entry name" value="SNF2-like_sf"/>
</dbReference>
<evidence type="ECO:0000256" key="2">
    <source>
        <dbReference type="ARBA" id="ARBA00022840"/>
    </source>
</evidence>
<reference evidence="5" key="1">
    <citation type="journal article" date="2020" name="New Phytol.">
        <title>Comparative genomics reveals dynamic genome evolution in host specialist ectomycorrhizal fungi.</title>
        <authorList>
            <person name="Lofgren L.A."/>
            <person name="Nguyen N.H."/>
            <person name="Vilgalys R."/>
            <person name="Ruytinx J."/>
            <person name="Liao H.L."/>
            <person name="Branco S."/>
            <person name="Kuo A."/>
            <person name="LaButti K."/>
            <person name="Lipzen A."/>
            <person name="Andreopoulos W."/>
            <person name="Pangilinan J."/>
            <person name="Riley R."/>
            <person name="Hundley H."/>
            <person name="Na H."/>
            <person name="Barry K."/>
            <person name="Grigoriev I.V."/>
            <person name="Stajich J.E."/>
            <person name="Kennedy P.G."/>
        </authorList>
    </citation>
    <scope>NUCLEOTIDE SEQUENCE</scope>
    <source>
        <strain evidence="5">FC423</strain>
    </source>
</reference>
<organism evidence="5 6">
    <name type="scientific">Suillus discolor</name>
    <dbReference type="NCBI Taxonomy" id="1912936"/>
    <lineage>
        <taxon>Eukaryota</taxon>
        <taxon>Fungi</taxon>
        <taxon>Dikarya</taxon>
        <taxon>Basidiomycota</taxon>
        <taxon>Agaricomycotina</taxon>
        <taxon>Agaricomycetes</taxon>
        <taxon>Agaricomycetidae</taxon>
        <taxon>Boletales</taxon>
        <taxon>Suillineae</taxon>
        <taxon>Suillaceae</taxon>
        <taxon>Suillus</taxon>
    </lineage>
</organism>
<evidence type="ECO:0000259" key="4">
    <source>
        <dbReference type="PROSITE" id="PS51192"/>
    </source>
</evidence>
<accession>A0A9P7EYA0</accession>
<feature type="region of interest" description="Disordered" evidence="3">
    <location>
        <begin position="1167"/>
        <end position="1201"/>
    </location>
</feature>
<evidence type="ECO:0000313" key="6">
    <source>
        <dbReference type="Proteomes" id="UP000823399"/>
    </source>
</evidence>
<feature type="region of interest" description="Disordered" evidence="3">
    <location>
        <begin position="989"/>
        <end position="1134"/>
    </location>
</feature>
<feature type="compositionally biased region" description="Polar residues" evidence="3">
    <location>
        <begin position="1076"/>
        <end position="1086"/>
    </location>
</feature>
<name>A0A9P7EYA0_9AGAM</name>
<protein>
    <recommendedName>
        <fullName evidence="4">Helicase ATP-binding domain-containing protein</fullName>
    </recommendedName>
</protein>
<dbReference type="OrthoDB" id="3270319at2759"/>
<dbReference type="EMBL" id="JABBWM010000063">
    <property type="protein sequence ID" value="KAG2097976.1"/>
    <property type="molecule type" value="Genomic_DNA"/>
</dbReference>
<feature type="domain" description="Helicase ATP-binding" evidence="4">
    <location>
        <begin position="415"/>
        <end position="637"/>
    </location>
</feature>
<evidence type="ECO:0000313" key="5">
    <source>
        <dbReference type="EMBL" id="KAG2097976.1"/>
    </source>
</evidence>